<dbReference type="InterPro" id="IPR002401">
    <property type="entry name" value="Cyt_P450_E_grp-I"/>
</dbReference>
<keyword evidence="12" id="KW-0472">Membrane</keyword>
<dbReference type="Gene3D" id="1.10.630.10">
    <property type="entry name" value="Cytochrome P450"/>
    <property type="match status" value="1"/>
</dbReference>
<evidence type="ECO:0000256" key="6">
    <source>
        <dbReference type="ARBA" id="ARBA00022692"/>
    </source>
</evidence>
<dbReference type="PROSITE" id="PS00086">
    <property type="entry name" value="CYTOCHROME_P450"/>
    <property type="match status" value="1"/>
</dbReference>
<keyword evidence="9 14" id="KW-0560">Oxidoreductase</keyword>
<comment type="similarity">
    <text evidence="4 14">Belongs to the cytochrome P450 family.</text>
</comment>
<comment type="cofactor">
    <cofactor evidence="1 13">
        <name>heme</name>
        <dbReference type="ChEBI" id="CHEBI:30413"/>
    </cofactor>
</comment>
<dbReference type="GO" id="GO:0005506">
    <property type="term" value="F:iron ion binding"/>
    <property type="evidence" value="ECO:0007669"/>
    <property type="project" value="InterPro"/>
</dbReference>
<dbReference type="OrthoDB" id="3255500at2759"/>
<keyword evidence="6" id="KW-0812">Transmembrane</keyword>
<evidence type="ECO:0000313" key="16">
    <source>
        <dbReference type="Proteomes" id="UP000006352"/>
    </source>
</evidence>
<dbReference type="RefSeq" id="XP_012180710.1">
    <property type="nucleotide sequence ID" value="XM_012325320.1"/>
</dbReference>
<dbReference type="SUPFAM" id="SSF48264">
    <property type="entry name" value="Cytochrome P450"/>
    <property type="match status" value="1"/>
</dbReference>
<dbReference type="PANTHER" id="PTHR46300:SF7">
    <property type="entry name" value="P450, PUTATIVE (EUROFUNG)-RELATED"/>
    <property type="match status" value="1"/>
</dbReference>
<dbReference type="GO" id="GO:0004497">
    <property type="term" value="F:monooxygenase activity"/>
    <property type="evidence" value="ECO:0007669"/>
    <property type="project" value="UniProtKB-KW"/>
</dbReference>
<evidence type="ECO:0000256" key="14">
    <source>
        <dbReference type="RuleBase" id="RU000461"/>
    </source>
</evidence>
<dbReference type="Pfam" id="PF00067">
    <property type="entry name" value="p450"/>
    <property type="match status" value="1"/>
</dbReference>
<dbReference type="InterPro" id="IPR036396">
    <property type="entry name" value="Cyt_P450_sf"/>
</dbReference>
<dbReference type="EMBL" id="HE797032">
    <property type="protein sequence ID" value="CCM01427.1"/>
    <property type="molecule type" value="Genomic_DNA"/>
</dbReference>
<evidence type="ECO:0000256" key="8">
    <source>
        <dbReference type="ARBA" id="ARBA00022989"/>
    </source>
</evidence>
<feature type="binding site" description="axial binding residue" evidence="13">
    <location>
        <position position="331"/>
    </location>
    <ligand>
        <name>heme</name>
        <dbReference type="ChEBI" id="CHEBI:30413"/>
    </ligand>
    <ligandPart>
        <name>Fe</name>
        <dbReference type="ChEBI" id="CHEBI:18248"/>
    </ligandPart>
</feature>
<evidence type="ECO:0000256" key="7">
    <source>
        <dbReference type="ARBA" id="ARBA00022723"/>
    </source>
</evidence>
<reference evidence="15 16" key="1">
    <citation type="journal article" date="2012" name="Appl. Environ. Microbiol.">
        <title>Short-read sequencing for genomic analysis of the brown rot fungus Fibroporia radiculosa.</title>
        <authorList>
            <person name="Tang J.D."/>
            <person name="Perkins A.D."/>
            <person name="Sonstegard T.S."/>
            <person name="Schroeder S.G."/>
            <person name="Burgess S.C."/>
            <person name="Diehl S.V."/>
        </authorList>
    </citation>
    <scope>NUCLEOTIDE SEQUENCE [LARGE SCALE GENOMIC DNA]</scope>
    <source>
        <strain evidence="15 16">TFFH 294</strain>
    </source>
</reference>
<dbReference type="GeneID" id="24096338"/>
<dbReference type="InterPro" id="IPR050364">
    <property type="entry name" value="Cytochrome_P450_fung"/>
</dbReference>
<keyword evidence="8" id="KW-1133">Transmembrane helix</keyword>
<dbReference type="CDD" id="cd11065">
    <property type="entry name" value="CYP64-like"/>
    <property type="match status" value="1"/>
</dbReference>
<name>J4HW06_9APHY</name>
<evidence type="ECO:0000256" key="4">
    <source>
        <dbReference type="ARBA" id="ARBA00010617"/>
    </source>
</evidence>
<organism evidence="15 16">
    <name type="scientific">Fibroporia radiculosa</name>
    <dbReference type="NCBI Taxonomy" id="599839"/>
    <lineage>
        <taxon>Eukaryota</taxon>
        <taxon>Fungi</taxon>
        <taxon>Dikarya</taxon>
        <taxon>Basidiomycota</taxon>
        <taxon>Agaricomycotina</taxon>
        <taxon>Agaricomycetes</taxon>
        <taxon>Polyporales</taxon>
        <taxon>Fibroporiaceae</taxon>
        <taxon>Fibroporia</taxon>
    </lineage>
</organism>
<dbReference type="InterPro" id="IPR001128">
    <property type="entry name" value="Cyt_P450"/>
</dbReference>
<protein>
    <recommendedName>
        <fullName evidence="17">Cytochrome P450</fullName>
    </recommendedName>
</protein>
<dbReference type="InParanoid" id="J4HW06"/>
<dbReference type="PANTHER" id="PTHR46300">
    <property type="entry name" value="P450, PUTATIVE (EUROFUNG)-RELATED-RELATED"/>
    <property type="match status" value="1"/>
</dbReference>
<evidence type="ECO:0000256" key="10">
    <source>
        <dbReference type="ARBA" id="ARBA00023004"/>
    </source>
</evidence>
<dbReference type="STRING" id="599839.J4HW06"/>
<evidence type="ECO:0000313" key="15">
    <source>
        <dbReference type="EMBL" id="CCM01427.1"/>
    </source>
</evidence>
<comment type="pathway">
    <text evidence="3">Secondary metabolite biosynthesis.</text>
</comment>
<evidence type="ECO:0000256" key="12">
    <source>
        <dbReference type="ARBA" id="ARBA00023136"/>
    </source>
</evidence>
<dbReference type="GO" id="GO:0016020">
    <property type="term" value="C:membrane"/>
    <property type="evidence" value="ECO:0007669"/>
    <property type="project" value="UniProtKB-SubCell"/>
</dbReference>
<keyword evidence="10 13" id="KW-0408">Iron</keyword>
<evidence type="ECO:0000256" key="2">
    <source>
        <dbReference type="ARBA" id="ARBA00004167"/>
    </source>
</evidence>
<keyword evidence="11 14" id="KW-0503">Monooxygenase</keyword>
<dbReference type="Proteomes" id="UP000006352">
    <property type="component" value="Unassembled WGS sequence"/>
</dbReference>
<dbReference type="HOGENOM" id="CLU_001570_2_0_1"/>
<dbReference type="GO" id="GO:0016705">
    <property type="term" value="F:oxidoreductase activity, acting on paired donors, with incorporation or reduction of molecular oxygen"/>
    <property type="evidence" value="ECO:0007669"/>
    <property type="project" value="InterPro"/>
</dbReference>
<evidence type="ECO:0000256" key="13">
    <source>
        <dbReference type="PIRSR" id="PIRSR602401-1"/>
    </source>
</evidence>
<sequence>MGTSTPFMHYGNEWRQQRKWFQSAFQSKNTVQRYRPFHLREARNLLSLLCATPDAFMSHIKQYAGALMMEVAYGQTVTSLDDEFLHLADTAMTATVEAGGAMTTLVDFLPIIKYWPTWLPGSGFRMNSMKTAKMLRKMLDIPYEKVKANVVAGSAKPSLMVSILEENVNIESMTAEHVENMKGAAAAVYGAGADTTIMSLSTFILAMVLHPDIFLKAQAEVDRVIGGSRLPDFNDRDSLPYLECVLKEVYRWGCPVPLGIPHKLIEDDEYCGYYLPAGSTVIANIWAMTRKAESYPDPERFWPERFEKVDTEAADLLDPRKLIFGFGRRTCPGRILGDSSVWIAAASILATMDIRKARMETGEEILPELKFLAGIISHVAPFKCDIRLRPGKIVPQIGSSA</sequence>
<dbReference type="InterPro" id="IPR017972">
    <property type="entry name" value="Cyt_P450_CS"/>
</dbReference>
<keyword evidence="16" id="KW-1185">Reference proteome</keyword>
<accession>J4HW06</accession>
<evidence type="ECO:0000256" key="5">
    <source>
        <dbReference type="ARBA" id="ARBA00022617"/>
    </source>
</evidence>
<evidence type="ECO:0000256" key="9">
    <source>
        <dbReference type="ARBA" id="ARBA00023002"/>
    </source>
</evidence>
<dbReference type="AlphaFoldDB" id="J4HW06"/>
<dbReference type="PRINTS" id="PR00463">
    <property type="entry name" value="EP450I"/>
</dbReference>
<evidence type="ECO:0000256" key="11">
    <source>
        <dbReference type="ARBA" id="ARBA00023033"/>
    </source>
</evidence>
<dbReference type="GO" id="GO:0020037">
    <property type="term" value="F:heme binding"/>
    <property type="evidence" value="ECO:0007669"/>
    <property type="project" value="InterPro"/>
</dbReference>
<proteinExistence type="inferred from homology"/>
<evidence type="ECO:0000256" key="3">
    <source>
        <dbReference type="ARBA" id="ARBA00005179"/>
    </source>
</evidence>
<evidence type="ECO:0000256" key="1">
    <source>
        <dbReference type="ARBA" id="ARBA00001971"/>
    </source>
</evidence>
<evidence type="ECO:0008006" key="17">
    <source>
        <dbReference type="Google" id="ProtNLM"/>
    </source>
</evidence>
<comment type="subcellular location">
    <subcellularLocation>
        <location evidence="2">Membrane</location>
        <topology evidence="2">Single-pass membrane protein</topology>
    </subcellularLocation>
</comment>
<gene>
    <name evidence="15" type="ORF">FIBRA_03478</name>
</gene>
<keyword evidence="5 13" id="KW-0349">Heme</keyword>
<keyword evidence="7 13" id="KW-0479">Metal-binding</keyword>